<protein>
    <submittedName>
        <fullName evidence="2">Uncharacterized protein</fullName>
    </submittedName>
</protein>
<gene>
    <name evidence="2" type="ORF">H8B15_07265</name>
</gene>
<dbReference type="EMBL" id="JACSCY010000004">
    <property type="protein sequence ID" value="MBC6610716.1"/>
    <property type="molecule type" value="Genomic_DNA"/>
</dbReference>
<dbReference type="RefSeq" id="WP_187319007.1">
    <property type="nucleotide sequence ID" value="NZ_JACSCY010000004.1"/>
</dbReference>
<dbReference type="Proteomes" id="UP000622017">
    <property type="component" value="Unassembled WGS sequence"/>
</dbReference>
<evidence type="ECO:0000313" key="2">
    <source>
        <dbReference type="EMBL" id="MBC6610716.1"/>
    </source>
</evidence>
<sequence length="165" mass="18701">MRRWLFLLLMVVGMAAQAHAHVYHASIMDVRYNPQKKQLEVAVKVFTDDLEKALSANQPKPVSVLEDPKPQLATLATALLRRTLAFGTKPGEILPWRYVGMERDHDAHWLYLAVPLSSAPPALYLRNHLLLDTFDDQMNIVNVEANGKKQSALFRGGEDVRKMEL</sequence>
<evidence type="ECO:0000313" key="3">
    <source>
        <dbReference type="Proteomes" id="UP000622017"/>
    </source>
</evidence>
<comment type="caution">
    <text evidence="2">The sequence shown here is derived from an EMBL/GenBank/DDBJ whole genome shotgun (WGS) entry which is preliminary data.</text>
</comment>
<feature type="signal peptide" evidence="1">
    <location>
        <begin position="1"/>
        <end position="20"/>
    </location>
</feature>
<organism evidence="2 3">
    <name type="scientific">Hymenobacter citatus</name>
    <dbReference type="NCBI Taxonomy" id="2763506"/>
    <lineage>
        <taxon>Bacteria</taxon>
        <taxon>Pseudomonadati</taxon>
        <taxon>Bacteroidota</taxon>
        <taxon>Cytophagia</taxon>
        <taxon>Cytophagales</taxon>
        <taxon>Hymenobacteraceae</taxon>
        <taxon>Hymenobacter</taxon>
    </lineage>
</organism>
<reference evidence="2 3" key="1">
    <citation type="submission" date="2020-08" db="EMBL/GenBank/DDBJ databases">
        <title>Hymenobacter sp.</title>
        <authorList>
            <person name="Kim M.K."/>
        </authorList>
    </citation>
    <scope>NUCLEOTIDE SEQUENCE [LARGE SCALE GENOMIC DNA]</scope>
    <source>
        <strain evidence="2 3">BT507</strain>
    </source>
</reference>
<evidence type="ECO:0000256" key="1">
    <source>
        <dbReference type="SAM" id="SignalP"/>
    </source>
</evidence>
<proteinExistence type="predicted"/>
<keyword evidence="3" id="KW-1185">Reference proteome</keyword>
<dbReference type="InterPro" id="IPR046525">
    <property type="entry name" value="DUF6702"/>
</dbReference>
<name>A0ABR7MI32_9BACT</name>
<feature type="chain" id="PRO_5047291073" evidence="1">
    <location>
        <begin position="21"/>
        <end position="165"/>
    </location>
</feature>
<dbReference type="Pfam" id="PF20420">
    <property type="entry name" value="DUF6702"/>
    <property type="match status" value="1"/>
</dbReference>
<accession>A0ABR7MI32</accession>
<keyword evidence="1" id="KW-0732">Signal</keyword>